<keyword evidence="1" id="KW-0067">ATP-binding</keyword>
<keyword evidence="1" id="KW-0547">Nucleotide-binding</keyword>
<keyword evidence="1" id="KW-0378">Hydrolase</keyword>
<keyword evidence="1" id="KW-0347">Helicase</keyword>
<proteinExistence type="predicted"/>
<sequence>MNLPEALMAALPLKAEALIVVVGEHRQMPPIVKHDWDAEARRTFRQFQAYRSLFDTLRAQNLPMIRFAESFRLHGAMAEFPRQEIYRHDGIAYHSKNTTVLNARPGGDVFTAAVLAPTYPLIVVVHDEGAARCGTGSSRS</sequence>
<dbReference type="AlphaFoldDB" id="A0A225DH43"/>
<evidence type="ECO:0000313" key="2">
    <source>
        <dbReference type="Proteomes" id="UP000214646"/>
    </source>
</evidence>
<protein>
    <submittedName>
        <fullName evidence="1">Superfamily I DNA and RNA helicases and helicase subunits-like</fullName>
    </submittedName>
</protein>
<keyword evidence="2" id="KW-1185">Reference proteome</keyword>
<accession>A0A225DH43</accession>
<name>A0A225DH43_9BACT</name>
<dbReference type="GO" id="GO:0004386">
    <property type="term" value="F:helicase activity"/>
    <property type="evidence" value="ECO:0007669"/>
    <property type="project" value="UniProtKB-KW"/>
</dbReference>
<dbReference type="RefSeq" id="WP_202974131.1">
    <property type="nucleotide sequence ID" value="NZ_NIDE01000017.1"/>
</dbReference>
<organism evidence="1 2">
    <name type="scientific">Fimbriiglobus ruber</name>
    <dbReference type="NCBI Taxonomy" id="1908690"/>
    <lineage>
        <taxon>Bacteria</taxon>
        <taxon>Pseudomonadati</taxon>
        <taxon>Planctomycetota</taxon>
        <taxon>Planctomycetia</taxon>
        <taxon>Gemmatales</taxon>
        <taxon>Gemmataceae</taxon>
        <taxon>Fimbriiglobus</taxon>
    </lineage>
</organism>
<dbReference type="Proteomes" id="UP000214646">
    <property type="component" value="Unassembled WGS sequence"/>
</dbReference>
<gene>
    <name evidence="1" type="ORF">FRUB_08278</name>
</gene>
<dbReference type="EMBL" id="NIDE01000017">
    <property type="protein sequence ID" value="OWK35715.1"/>
    <property type="molecule type" value="Genomic_DNA"/>
</dbReference>
<evidence type="ECO:0000313" key="1">
    <source>
        <dbReference type="EMBL" id="OWK35715.1"/>
    </source>
</evidence>
<reference evidence="2" key="1">
    <citation type="submission" date="2017-06" db="EMBL/GenBank/DDBJ databases">
        <title>Genome analysis of Fimbriiglobus ruber SP5, the first member of the order Planctomycetales with confirmed chitinolytic capability.</title>
        <authorList>
            <person name="Ravin N.V."/>
            <person name="Rakitin A.L."/>
            <person name="Ivanova A.A."/>
            <person name="Beletsky A.V."/>
            <person name="Kulichevskaya I.S."/>
            <person name="Mardanov A.V."/>
            <person name="Dedysh S.N."/>
        </authorList>
    </citation>
    <scope>NUCLEOTIDE SEQUENCE [LARGE SCALE GENOMIC DNA]</scope>
    <source>
        <strain evidence="2">SP5</strain>
    </source>
</reference>
<comment type="caution">
    <text evidence="1">The sequence shown here is derived from an EMBL/GenBank/DDBJ whole genome shotgun (WGS) entry which is preliminary data.</text>
</comment>